<comment type="caution">
    <text evidence="2">The sequence shown here is derived from an EMBL/GenBank/DDBJ whole genome shotgun (WGS) entry which is preliminary data.</text>
</comment>
<keyword evidence="3" id="KW-1185">Reference proteome</keyword>
<evidence type="ECO:0000313" key="2">
    <source>
        <dbReference type="EMBL" id="MBN3319013.1"/>
    </source>
</evidence>
<dbReference type="AlphaFoldDB" id="A0A8J7TCQ0"/>
<reference evidence="2" key="1">
    <citation type="journal article" date="2021" name="Cell">
        <title>Tracing the genetic footprints of vertebrate landing in non-teleost ray-finned fishes.</title>
        <authorList>
            <person name="Bi X."/>
            <person name="Wang K."/>
            <person name="Yang L."/>
            <person name="Pan H."/>
            <person name="Jiang H."/>
            <person name="Wei Q."/>
            <person name="Fang M."/>
            <person name="Yu H."/>
            <person name="Zhu C."/>
            <person name="Cai Y."/>
            <person name="He Y."/>
            <person name="Gan X."/>
            <person name="Zeng H."/>
            <person name="Yu D."/>
            <person name="Zhu Y."/>
            <person name="Jiang H."/>
            <person name="Qiu Q."/>
            <person name="Yang H."/>
            <person name="Zhang Y.E."/>
            <person name="Wang W."/>
            <person name="Zhu M."/>
            <person name="He S."/>
            <person name="Zhang G."/>
        </authorList>
    </citation>
    <scope>NUCLEOTIDE SEQUENCE</scope>
    <source>
        <strain evidence="2">Allg_001</strain>
    </source>
</reference>
<evidence type="ECO:0000259" key="1">
    <source>
        <dbReference type="Pfam" id="PF08473"/>
    </source>
</evidence>
<sequence>VGFIKSGVPQGLTLGPLLFNIHMFPLGLPLRSHGLNCEKTEVMLLGTSHQLCKAHAVTLSVDGNIPEFQSKGVIFDPDLTFDPYVQHIVKTLFFHHRNISGLQYMLCCHYLLLKSWSTIVVFSRIGYCNALLSGITGKFFGEVDGSVMLQLLNMGMFKKVTLFDYQAMCKMSGHHHSGARPLLSPFYGFLGALKWFLSNLFLFLLEFNFCGFWHSDNIVDAHKHKKHEMLQPCDTEYPAFVYEPSIKETNGLIDCGSCQKMFVVQEISNSNLLMLISQADCDCSNYPPLTLEPKEVKYILSHLQQKQLTEHTLLI</sequence>
<dbReference type="GO" id="GO:0005891">
    <property type="term" value="C:voltage-gated calcium channel complex"/>
    <property type="evidence" value="ECO:0007669"/>
    <property type="project" value="TreeGrafter"/>
</dbReference>
<dbReference type="GO" id="GO:0005245">
    <property type="term" value="F:voltage-gated calcium channel activity"/>
    <property type="evidence" value="ECO:0007669"/>
    <property type="project" value="TreeGrafter"/>
</dbReference>
<dbReference type="InterPro" id="IPR013680">
    <property type="entry name" value="VDCC_a2/dsu"/>
</dbReference>
<dbReference type="Pfam" id="PF08473">
    <property type="entry name" value="VGCC_alpha2"/>
    <property type="match status" value="1"/>
</dbReference>
<evidence type="ECO:0000313" key="3">
    <source>
        <dbReference type="Proteomes" id="UP000736164"/>
    </source>
</evidence>
<dbReference type="PANTHER" id="PTHR10166">
    <property type="entry name" value="VOLTAGE-DEPENDENT CALCIUM CHANNEL SUBUNIT ALPHA-2/DELTA-RELATED"/>
    <property type="match status" value="1"/>
</dbReference>
<name>A0A8J7TCQ0_ATRSP</name>
<dbReference type="EMBL" id="JAAWVO010042931">
    <property type="protein sequence ID" value="MBN3319013.1"/>
    <property type="molecule type" value="Genomic_DNA"/>
</dbReference>
<gene>
    <name evidence="2" type="primary">Cacna2d4_1</name>
    <name evidence="2" type="ORF">GTO95_0006789</name>
</gene>
<feature type="non-terminal residue" evidence="2">
    <location>
        <position position="315"/>
    </location>
</feature>
<protein>
    <submittedName>
        <fullName evidence="2">CA2D4 protein</fullName>
    </submittedName>
</protein>
<organism evidence="2 3">
    <name type="scientific">Atractosteus spatula</name>
    <name type="common">Alligator gar</name>
    <name type="synonym">Lepisosteus spatula</name>
    <dbReference type="NCBI Taxonomy" id="7917"/>
    <lineage>
        <taxon>Eukaryota</taxon>
        <taxon>Metazoa</taxon>
        <taxon>Chordata</taxon>
        <taxon>Craniata</taxon>
        <taxon>Vertebrata</taxon>
        <taxon>Euteleostomi</taxon>
        <taxon>Actinopterygii</taxon>
        <taxon>Neopterygii</taxon>
        <taxon>Holostei</taxon>
        <taxon>Semionotiformes</taxon>
        <taxon>Lepisosteidae</taxon>
        <taxon>Atractosteus</taxon>
    </lineage>
</organism>
<accession>A0A8J7TCQ0</accession>
<proteinExistence type="predicted"/>
<dbReference type="InterPro" id="IPR051173">
    <property type="entry name" value="Ca_channel_alpha-2/delta"/>
</dbReference>
<feature type="domain" description="Voltage-dependent calcium channel alpha-2/delta subunit conserved region" evidence="1">
    <location>
        <begin position="136"/>
        <end position="287"/>
    </location>
</feature>
<feature type="non-terminal residue" evidence="2">
    <location>
        <position position="1"/>
    </location>
</feature>
<dbReference type="Proteomes" id="UP000736164">
    <property type="component" value="Unassembled WGS sequence"/>
</dbReference>
<dbReference type="PANTHER" id="PTHR10166:SF59">
    <property type="entry name" value="VOLTAGE-DEPENDENT CALCIUM CHANNEL SUBUNIT ALPHA-2_DELTA-4"/>
    <property type="match status" value="1"/>
</dbReference>